<reference evidence="5" key="1">
    <citation type="submission" date="2025-08" db="UniProtKB">
        <authorList>
            <consortium name="RefSeq"/>
        </authorList>
    </citation>
    <scope>IDENTIFICATION</scope>
    <source>
        <tissue evidence="5">Tentacle</tissue>
    </source>
</reference>
<gene>
    <name evidence="5" type="primary">LOC116287215</name>
</gene>
<dbReference type="InParanoid" id="A0A6P8GZX6"/>
<dbReference type="KEGG" id="aten:116287215"/>
<accession>A0A6P8GZX6</accession>
<dbReference type="GO" id="GO:0031083">
    <property type="term" value="C:BLOC-1 complex"/>
    <property type="evidence" value="ECO:0007669"/>
    <property type="project" value="InterPro"/>
</dbReference>
<dbReference type="PANTHER" id="PTHR31784">
    <property type="entry name" value="BIOGENESIS OF LYSOSOME-RELATED ORGANELLES COMPLEX 1 SUBUNIT 5"/>
    <property type="match status" value="1"/>
</dbReference>
<keyword evidence="3" id="KW-0175">Coiled coil</keyword>
<protein>
    <recommendedName>
        <fullName evidence="2">Biogenesis of lysosome-related organelles complex 1 subunit 5</fullName>
    </recommendedName>
</protein>
<comment type="similarity">
    <text evidence="1">Belongs to the BLOC1S5 family.</text>
</comment>
<feature type="coiled-coil region" evidence="3">
    <location>
        <begin position="71"/>
        <end position="147"/>
    </location>
</feature>
<dbReference type="PANTHER" id="PTHR31784:SF2">
    <property type="entry name" value="BIOGENESIS OF LYSOSOME-RELATED ORGANELLES COMPLEX 1 SUBUNIT 5"/>
    <property type="match status" value="1"/>
</dbReference>
<dbReference type="GO" id="GO:0030133">
    <property type="term" value="C:transport vesicle"/>
    <property type="evidence" value="ECO:0007669"/>
    <property type="project" value="InterPro"/>
</dbReference>
<evidence type="ECO:0000256" key="3">
    <source>
        <dbReference type="SAM" id="Coils"/>
    </source>
</evidence>
<name>A0A6P8GZX6_ACTTE</name>
<evidence type="ECO:0000256" key="1">
    <source>
        <dbReference type="ARBA" id="ARBA00010754"/>
    </source>
</evidence>
<dbReference type="Proteomes" id="UP000515163">
    <property type="component" value="Unplaced"/>
</dbReference>
<dbReference type="OrthoDB" id="18964at2759"/>
<dbReference type="InterPro" id="IPR017243">
    <property type="entry name" value="Bloc1s5"/>
</dbReference>
<dbReference type="FunCoup" id="A0A6P8GZX6">
    <property type="interactions" value="737"/>
</dbReference>
<dbReference type="GeneID" id="116287215"/>
<proteinExistence type="inferred from homology"/>
<evidence type="ECO:0000313" key="4">
    <source>
        <dbReference type="Proteomes" id="UP000515163"/>
    </source>
</evidence>
<sequence>MAGEKVMKNITGVYGRLFDHRSVIGGECKYFLREFEGKRKDREVERLTETQQKLHQIEDVIPKSIDQAVLLEDLKEKLKTARQSCHNILVKEEEDTHQKRREKIKEEARKDWENFQQEMIEEEEKIKKEFETEAQKLREKYGITETKKEH</sequence>
<dbReference type="AlphaFoldDB" id="A0A6P8GZX6"/>
<organism evidence="4 5">
    <name type="scientific">Actinia tenebrosa</name>
    <name type="common">Australian red waratah sea anemone</name>
    <dbReference type="NCBI Taxonomy" id="6105"/>
    <lineage>
        <taxon>Eukaryota</taxon>
        <taxon>Metazoa</taxon>
        <taxon>Cnidaria</taxon>
        <taxon>Anthozoa</taxon>
        <taxon>Hexacorallia</taxon>
        <taxon>Actiniaria</taxon>
        <taxon>Actiniidae</taxon>
        <taxon>Actinia</taxon>
    </lineage>
</organism>
<dbReference type="Pfam" id="PF14942">
    <property type="entry name" value="Muted"/>
    <property type="match status" value="1"/>
</dbReference>
<keyword evidence="4" id="KW-1185">Reference proteome</keyword>
<evidence type="ECO:0000313" key="5">
    <source>
        <dbReference type="RefSeq" id="XP_031549724.1"/>
    </source>
</evidence>
<evidence type="ECO:0000256" key="2">
    <source>
        <dbReference type="ARBA" id="ARBA00019580"/>
    </source>
</evidence>
<dbReference type="RefSeq" id="XP_031549724.1">
    <property type="nucleotide sequence ID" value="XM_031693864.1"/>
</dbReference>